<reference evidence="8 9" key="1">
    <citation type="submission" date="2023-07" db="EMBL/GenBank/DDBJ databases">
        <title>Micromonospora profundi TRM 95458 converts glycerol to a new osmotic compound.</title>
        <authorList>
            <person name="Lu D."/>
        </authorList>
    </citation>
    <scope>NUCLEOTIDE SEQUENCE [LARGE SCALE GENOMIC DNA]</scope>
    <source>
        <strain evidence="8 9">TRM95458</strain>
    </source>
</reference>
<feature type="transmembrane region" description="Helical" evidence="6">
    <location>
        <begin position="35"/>
        <end position="58"/>
    </location>
</feature>
<evidence type="ECO:0000256" key="1">
    <source>
        <dbReference type="ARBA" id="ARBA00005189"/>
    </source>
</evidence>
<dbReference type="SUPFAM" id="SSF69593">
    <property type="entry name" value="Glycerol-3-phosphate (1)-acyltransferase"/>
    <property type="match status" value="1"/>
</dbReference>
<dbReference type="InterPro" id="IPR002123">
    <property type="entry name" value="Plipid/glycerol_acylTrfase"/>
</dbReference>
<dbReference type="GO" id="GO:0006654">
    <property type="term" value="P:phosphatidic acid biosynthetic process"/>
    <property type="evidence" value="ECO:0007669"/>
    <property type="project" value="TreeGrafter"/>
</dbReference>
<name>A0AAJ6HW46_9ACTN</name>
<dbReference type="GO" id="GO:0003841">
    <property type="term" value="F:1-acylglycerol-3-phosphate O-acyltransferase activity"/>
    <property type="evidence" value="ECO:0007669"/>
    <property type="project" value="TreeGrafter"/>
</dbReference>
<keyword evidence="2" id="KW-0444">Lipid biosynthesis</keyword>
<evidence type="ECO:0000256" key="4">
    <source>
        <dbReference type="ARBA" id="ARBA00023098"/>
    </source>
</evidence>
<dbReference type="SMART" id="SM00563">
    <property type="entry name" value="PlsC"/>
    <property type="match status" value="1"/>
</dbReference>
<keyword evidence="6" id="KW-0812">Transmembrane</keyword>
<proteinExistence type="predicted"/>
<evidence type="ECO:0000313" key="8">
    <source>
        <dbReference type="EMBL" id="WLS47856.1"/>
    </source>
</evidence>
<organism evidence="8 9">
    <name type="scientific">Micromonospora profundi</name>
    <dbReference type="NCBI Taxonomy" id="1420889"/>
    <lineage>
        <taxon>Bacteria</taxon>
        <taxon>Bacillati</taxon>
        <taxon>Actinomycetota</taxon>
        <taxon>Actinomycetes</taxon>
        <taxon>Micromonosporales</taxon>
        <taxon>Micromonosporaceae</taxon>
        <taxon>Micromonospora</taxon>
    </lineage>
</organism>
<dbReference type="CDD" id="cd07989">
    <property type="entry name" value="LPLAT_AGPAT-like"/>
    <property type="match status" value="1"/>
</dbReference>
<dbReference type="RefSeq" id="WP_306273510.1">
    <property type="nucleotide sequence ID" value="NZ_CP130472.1"/>
</dbReference>
<protein>
    <submittedName>
        <fullName evidence="8">Lysophospholipid acyltransferase family protein</fullName>
    </submittedName>
</protein>
<keyword evidence="3" id="KW-0808">Transferase</keyword>
<keyword evidence="6" id="KW-1133">Transmembrane helix</keyword>
<keyword evidence="5 8" id="KW-0012">Acyltransferase</keyword>
<sequence length="331" mass="34967">MTAVPHDLWRPTSGCGEECLPAAGEVPTVPVARRVLRLAAATGMLLAGLGVAAVLPALPARERQALARGWARTTARAFGVRLVIKGRLPRRRALLVANHVSWLDILAVLAVAPARLVAKREVRNWPVLGLLAAAGGTVFVDRSRPRALPATVRRLADTLRAGRSVAVFPEGTTWCAGDDAVTCRPGGGFRPAMFQAAIDSGSPVVPLRLVYRCEAIGSTTTAAAFLGADTLLRSVARVVAARDLVVTVTIAAALHPARDADRRLLARAAESAVHLLPAASGAAGGMRPTPGGMRHPICPWPWWLVPRGATVGRWGFLPDHVVPPGLRRWDG</sequence>
<dbReference type="Proteomes" id="UP001235874">
    <property type="component" value="Chromosome"/>
</dbReference>
<evidence type="ECO:0000256" key="5">
    <source>
        <dbReference type="ARBA" id="ARBA00023315"/>
    </source>
</evidence>
<evidence type="ECO:0000259" key="7">
    <source>
        <dbReference type="SMART" id="SM00563"/>
    </source>
</evidence>
<keyword evidence="6" id="KW-0472">Membrane</keyword>
<dbReference type="AlphaFoldDB" id="A0AAJ6HW46"/>
<evidence type="ECO:0000256" key="6">
    <source>
        <dbReference type="SAM" id="Phobius"/>
    </source>
</evidence>
<comment type="pathway">
    <text evidence="1">Lipid metabolism.</text>
</comment>
<keyword evidence="9" id="KW-1185">Reference proteome</keyword>
<evidence type="ECO:0000313" key="9">
    <source>
        <dbReference type="Proteomes" id="UP001235874"/>
    </source>
</evidence>
<evidence type="ECO:0000256" key="2">
    <source>
        <dbReference type="ARBA" id="ARBA00022516"/>
    </source>
</evidence>
<dbReference type="PANTHER" id="PTHR10434">
    <property type="entry name" value="1-ACYL-SN-GLYCEROL-3-PHOSPHATE ACYLTRANSFERASE"/>
    <property type="match status" value="1"/>
</dbReference>
<evidence type="ECO:0000256" key="3">
    <source>
        <dbReference type="ARBA" id="ARBA00022679"/>
    </source>
</evidence>
<dbReference type="Pfam" id="PF01553">
    <property type="entry name" value="Acyltransferase"/>
    <property type="match status" value="1"/>
</dbReference>
<feature type="domain" description="Phospholipid/glycerol acyltransferase" evidence="7">
    <location>
        <begin position="93"/>
        <end position="212"/>
    </location>
</feature>
<keyword evidence="4" id="KW-0443">Lipid metabolism</keyword>
<gene>
    <name evidence="8" type="ORF">Q3V37_11845</name>
</gene>
<accession>A0AAJ6HW46</accession>
<dbReference type="KEGG" id="mprn:Q3V37_11845"/>
<dbReference type="EMBL" id="CP130472">
    <property type="protein sequence ID" value="WLS47856.1"/>
    <property type="molecule type" value="Genomic_DNA"/>
</dbReference>
<dbReference type="PANTHER" id="PTHR10434:SF64">
    <property type="entry name" value="1-ACYL-SN-GLYCEROL-3-PHOSPHATE ACYLTRANSFERASE-RELATED"/>
    <property type="match status" value="1"/>
</dbReference>